<reference evidence="3 4" key="2">
    <citation type="submission" date="2018-11" db="EMBL/GenBank/DDBJ databases">
        <authorList>
            <consortium name="Pathogen Informatics"/>
        </authorList>
    </citation>
    <scope>NUCLEOTIDE SEQUENCE [LARGE SCALE GENOMIC DNA]</scope>
</reference>
<evidence type="ECO:0000313" key="4">
    <source>
        <dbReference type="Proteomes" id="UP000271098"/>
    </source>
</evidence>
<evidence type="ECO:0000313" key="5">
    <source>
        <dbReference type="WBParaSite" id="GPUH_0001483201-mRNA-1"/>
    </source>
</evidence>
<sequence length="229" mass="26667">MPVLLRANRDFGSGTAHLNHGMGSRATIASRRSELFRQSSTDASSRGGNGNGSSCRQPVTPDVALHVKTSVGANSITPVRRSASDSYFKRVRLFYKRFHLNYLFPLVFMMLYMFIGALLFLWLESDSDRTQKLHHHRQYFYERELLFKRIEHVFSDKASRKPRQRRLFIQRALEYFHQRINISFSNQSDWSFTTALYYSGTVFTTIGLFHSFCYRNICNTVVVEHTQDV</sequence>
<dbReference type="OrthoDB" id="297496at2759"/>
<dbReference type="Gene3D" id="1.10.287.70">
    <property type="match status" value="1"/>
</dbReference>
<proteinExistence type="predicted"/>
<protein>
    <submittedName>
        <fullName evidence="5">Ion_trans_2 domain-containing protein</fullName>
    </submittedName>
</protein>
<dbReference type="SUPFAM" id="SSF81324">
    <property type="entry name" value="Voltage-gated potassium channels"/>
    <property type="match status" value="1"/>
</dbReference>
<dbReference type="EMBL" id="UYRT01081680">
    <property type="protein sequence ID" value="VDN24817.1"/>
    <property type="molecule type" value="Genomic_DNA"/>
</dbReference>
<keyword evidence="2" id="KW-0472">Membrane</keyword>
<keyword evidence="4" id="KW-1185">Reference proteome</keyword>
<keyword evidence="2" id="KW-0812">Transmembrane</keyword>
<evidence type="ECO:0000256" key="1">
    <source>
        <dbReference type="SAM" id="MobiDB-lite"/>
    </source>
</evidence>
<reference evidence="5" key="1">
    <citation type="submission" date="2016-06" db="UniProtKB">
        <authorList>
            <consortium name="WormBaseParasite"/>
        </authorList>
    </citation>
    <scope>IDENTIFICATION</scope>
</reference>
<name>A0A183E1H2_9BILA</name>
<evidence type="ECO:0000256" key="2">
    <source>
        <dbReference type="SAM" id="Phobius"/>
    </source>
</evidence>
<feature type="transmembrane region" description="Helical" evidence="2">
    <location>
        <begin position="100"/>
        <end position="123"/>
    </location>
</feature>
<organism evidence="5">
    <name type="scientific">Gongylonema pulchrum</name>
    <dbReference type="NCBI Taxonomy" id="637853"/>
    <lineage>
        <taxon>Eukaryota</taxon>
        <taxon>Metazoa</taxon>
        <taxon>Ecdysozoa</taxon>
        <taxon>Nematoda</taxon>
        <taxon>Chromadorea</taxon>
        <taxon>Rhabditida</taxon>
        <taxon>Spirurina</taxon>
        <taxon>Spiruromorpha</taxon>
        <taxon>Spiruroidea</taxon>
        <taxon>Gongylonematidae</taxon>
        <taxon>Gongylonema</taxon>
    </lineage>
</organism>
<gene>
    <name evidence="3" type="ORF">GPUH_LOCUS14813</name>
</gene>
<feature type="region of interest" description="Disordered" evidence="1">
    <location>
        <begin position="39"/>
        <end position="59"/>
    </location>
</feature>
<dbReference type="Proteomes" id="UP000271098">
    <property type="component" value="Unassembled WGS sequence"/>
</dbReference>
<keyword evidence="2" id="KW-1133">Transmembrane helix</keyword>
<accession>A0A183E1H2</accession>
<evidence type="ECO:0000313" key="3">
    <source>
        <dbReference type="EMBL" id="VDN24817.1"/>
    </source>
</evidence>
<dbReference type="WBParaSite" id="GPUH_0001483201-mRNA-1">
    <property type="protein sequence ID" value="GPUH_0001483201-mRNA-1"/>
    <property type="gene ID" value="GPUH_0001483201"/>
</dbReference>
<dbReference type="AlphaFoldDB" id="A0A183E1H2"/>